<organism evidence="1">
    <name type="scientific">Tetraselmis sp. GSL018</name>
    <dbReference type="NCBI Taxonomy" id="582737"/>
    <lineage>
        <taxon>Eukaryota</taxon>
        <taxon>Viridiplantae</taxon>
        <taxon>Chlorophyta</taxon>
        <taxon>core chlorophytes</taxon>
        <taxon>Chlorodendrophyceae</taxon>
        <taxon>Chlorodendrales</taxon>
        <taxon>Chlorodendraceae</taxon>
        <taxon>Tetraselmis</taxon>
    </lineage>
</organism>
<protein>
    <submittedName>
        <fullName evidence="1">Uncharacterized protein</fullName>
    </submittedName>
</protein>
<dbReference type="EMBL" id="GBEZ01022139">
    <property type="protein sequence ID" value="JAC64679.1"/>
    <property type="molecule type" value="Transcribed_RNA"/>
</dbReference>
<proteinExistence type="predicted"/>
<accession>A0A061R1S8</accession>
<name>A0A061R1S8_9CHLO</name>
<feature type="non-terminal residue" evidence="1">
    <location>
        <position position="139"/>
    </location>
</feature>
<dbReference type="AlphaFoldDB" id="A0A061R1S8"/>
<evidence type="ECO:0000313" key="1">
    <source>
        <dbReference type="EMBL" id="JAC64679.1"/>
    </source>
</evidence>
<sequence>MLKHIFWRGSRSASSTTIAGGSLSNTPVQGSAFLTSEVSQLCNEDEEVSIFPGQTTMRGASYVFVEPFEVSKQEVSEVLDPLLGVPKSENSSAWGGSSDMKQQKDALYHTLQQLVNDPQQQQAVLRHPAMQEFLQNFKQ</sequence>
<reference evidence="1" key="1">
    <citation type="submission" date="2014-05" db="EMBL/GenBank/DDBJ databases">
        <title>The transcriptome of the halophilic microalga Tetraselmis sp. GSL018 isolated from the Great Salt Lake, Utah.</title>
        <authorList>
            <person name="Jinkerson R.E."/>
            <person name="D'Adamo S."/>
            <person name="Posewitz M.C."/>
        </authorList>
    </citation>
    <scope>NUCLEOTIDE SEQUENCE</scope>
    <source>
        <strain evidence="1">GSL018</strain>
    </source>
</reference>
<gene>
    <name evidence="1" type="ORF">TSPGSL018_17792</name>
</gene>